<gene>
    <name evidence="5" type="ORF">HANVADRAFT_53465</name>
</gene>
<sequence length="227" mass="26129">MNIWIAASDNKIELVEQYLNSGNFTAISADPNGYTPIHAAASYGHKELLQKLINQYNGDINVKDSDGDTPLHHVEDYDTCKFVIEELKGNYQIKNNDGLMPVEVLLQNGEDNDKESLKMLTYLQNLSYGNNDTYNNLYGVHGLDNSALEEMKENLKMKLTDNVSIDTSDEMDVERYNRVQHIMNNSENVDADLEKYVLEMIKEQMVQQANQQQEDREDVDNTKRQRR</sequence>
<dbReference type="SUPFAM" id="SSF48403">
    <property type="entry name" value="Ankyrin repeat"/>
    <property type="match status" value="1"/>
</dbReference>
<dbReference type="EMBL" id="LXPE01000026">
    <property type="protein sequence ID" value="OBA26043.1"/>
    <property type="molecule type" value="Genomic_DNA"/>
</dbReference>
<evidence type="ECO:0000313" key="5">
    <source>
        <dbReference type="EMBL" id="OBA26043.1"/>
    </source>
</evidence>
<evidence type="ECO:0000256" key="3">
    <source>
        <dbReference type="PROSITE-ProRule" id="PRU00023"/>
    </source>
</evidence>
<evidence type="ECO:0000256" key="4">
    <source>
        <dbReference type="SAM" id="MobiDB-lite"/>
    </source>
</evidence>
<keyword evidence="2 3" id="KW-0040">ANK repeat</keyword>
<proteinExistence type="predicted"/>
<dbReference type="Pfam" id="PF12796">
    <property type="entry name" value="Ank_2"/>
    <property type="match status" value="1"/>
</dbReference>
<reference evidence="6" key="1">
    <citation type="journal article" date="2016" name="Proc. Natl. Acad. Sci. U.S.A.">
        <title>Comparative genomics of biotechnologically important yeasts.</title>
        <authorList>
            <person name="Riley R."/>
            <person name="Haridas S."/>
            <person name="Wolfe K.H."/>
            <person name="Lopes M.R."/>
            <person name="Hittinger C.T."/>
            <person name="Goeker M."/>
            <person name="Salamov A.A."/>
            <person name="Wisecaver J.H."/>
            <person name="Long T.M."/>
            <person name="Calvey C.H."/>
            <person name="Aerts A.L."/>
            <person name="Barry K.W."/>
            <person name="Choi C."/>
            <person name="Clum A."/>
            <person name="Coughlan A.Y."/>
            <person name="Deshpande S."/>
            <person name="Douglass A.P."/>
            <person name="Hanson S.J."/>
            <person name="Klenk H.-P."/>
            <person name="LaButti K.M."/>
            <person name="Lapidus A."/>
            <person name="Lindquist E.A."/>
            <person name="Lipzen A.M."/>
            <person name="Meier-Kolthoff J.P."/>
            <person name="Ohm R.A."/>
            <person name="Otillar R.P."/>
            <person name="Pangilinan J.L."/>
            <person name="Peng Y."/>
            <person name="Rokas A."/>
            <person name="Rosa C.A."/>
            <person name="Scheuner C."/>
            <person name="Sibirny A.A."/>
            <person name="Slot J.C."/>
            <person name="Stielow J.B."/>
            <person name="Sun H."/>
            <person name="Kurtzman C.P."/>
            <person name="Blackwell M."/>
            <person name="Grigoriev I.V."/>
            <person name="Jeffries T.W."/>
        </authorList>
    </citation>
    <scope>NUCLEOTIDE SEQUENCE [LARGE SCALE GENOMIC DNA]</scope>
    <source>
        <strain evidence="6">NRRL Y-1626</strain>
    </source>
</reference>
<dbReference type="OrthoDB" id="19174at2759"/>
<dbReference type="PROSITE" id="PS50297">
    <property type="entry name" value="ANK_REP_REGION"/>
    <property type="match status" value="1"/>
</dbReference>
<dbReference type="PRINTS" id="PR01415">
    <property type="entry name" value="ANKYRIN"/>
</dbReference>
<protein>
    <submittedName>
        <fullName evidence="5">Uncharacterized protein</fullName>
    </submittedName>
</protein>
<keyword evidence="1" id="KW-0677">Repeat</keyword>
<evidence type="ECO:0000256" key="2">
    <source>
        <dbReference type="ARBA" id="ARBA00023043"/>
    </source>
</evidence>
<feature type="repeat" description="ANK" evidence="3">
    <location>
        <begin position="32"/>
        <end position="65"/>
    </location>
</feature>
<dbReference type="InterPro" id="IPR050776">
    <property type="entry name" value="Ank_Repeat/CDKN_Inhibitor"/>
</dbReference>
<name>A0A1B7TBF2_9ASCO</name>
<comment type="caution">
    <text evidence="5">The sequence shown here is derived from an EMBL/GenBank/DDBJ whole genome shotgun (WGS) entry which is preliminary data.</text>
</comment>
<dbReference type="PANTHER" id="PTHR24201">
    <property type="entry name" value="ANK_REP_REGION DOMAIN-CONTAINING PROTEIN"/>
    <property type="match status" value="1"/>
</dbReference>
<accession>A0A1B7TBF2</accession>
<dbReference type="SMART" id="SM00248">
    <property type="entry name" value="ANK"/>
    <property type="match status" value="1"/>
</dbReference>
<dbReference type="InterPro" id="IPR002110">
    <property type="entry name" value="Ankyrin_rpt"/>
</dbReference>
<evidence type="ECO:0000313" key="6">
    <source>
        <dbReference type="Proteomes" id="UP000092321"/>
    </source>
</evidence>
<feature type="region of interest" description="Disordered" evidence="4">
    <location>
        <begin position="207"/>
        <end position="227"/>
    </location>
</feature>
<organism evidence="5 6">
    <name type="scientific">Hanseniaspora valbyensis NRRL Y-1626</name>
    <dbReference type="NCBI Taxonomy" id="766949"/>
    <lineage>
        <taxon>Eukaryota</taxon>
        <taxon>Fungi</taxon>
        <taxon>Dikarya</taxon>
        <taxon>Ascomycota</taxon>
        <taxon>Saccharomycotina</taxon>
        <taxon>Saccharomycetes</taxon>
        <taxon>Saccharomycodales</taxon>
        <taxon>Saccharomycodaceae</taxon>
        <taxon>Hanseniaspora</taxon>
    </lineage>
</organism>
<dbReference type="InterPro" id="IPR036770">
    <property type="entry name" value="Ankyrin_rpt-contain_sf"/>
</dbReference>
<dbReference type="PROSITE" id="PS50088">
    <property type="entry name" value="ANK_REPEAT"/>
    <property type="match status" value="1"/>
</dbReference>
<dbReference type="AlphaFoldDB" id="A0A1B7TBF2"/>
<dbReference type="Gene3D" id="1.25.40.20">
    <property type="entry name" value="Ankyrin repeat-containing domain"/>
    <property type="match status" value="1"/>
</dbReference>
<dbReference type="Proteomes" id="UP000092321">
    <property type="component" value="Unassembled WGS sequence"/>
</dbReference>
<evidence type="ECO:0000256" key="1">
    <source>
        <dbReference type="ARBA" id="ARBA00022737"/>
    </source>
</evidence>
<keyword evidence="6" id="KW-1185">Reference proteome</keyword>